<comment type="caution">
    <text evidence="10">The sequence shown here is derived from an EMBL/GenBank/DDBJ whole genome shotgun (WGS) entry which is preliminary data.</text>
</comment>
<evidence type="ECO:0000313" key="11">
    <source>
        <dbReference type="Proteomes" id="UP000037660"/>
    </source>
</evidence>
<evidence type="ECO:0000259" key="9">
    <source>
        <dbReference type="PROSITE" id="PS50253"/>
    </source>
</evidence>
<evidence type="ECO:0000256" key="6">
    <source>
        <dbReference type="ARBA" id="ARBA00023136"/>
    </source>
</evidence>
<evidence type="ECO:0000256" key="8">
    <source>
        <dbReference type="SAM" id="Phobius"/>
    </source>
</evidence>
<name>A0A0K8P0L0_PISS1</name>
<dbReference type="STRING" id="1547922.ISF6_1998"/>
<dbReference type="OrthoDB" id="9810850at2"/>
<feature type="transmembrane region" description="Helical" evidence="8">
    <location>
        <begin position="100"/>
        <end position="121"/>
    </location>
</feature>
<keyword evidence="10" id="KW-0560">Oxidoreductase</keyword>
<dbReference type="AlphaFoldDB" id="A0A0K8P0L0"/>
<proteinExistence type="inferred from homology"/>
<sequence length="206" mass="22716">MSREPTLVSVQDVGSWSRMAGDRRHPLWWGILGLMAVEGMVVASLIAGHLYLAALTPDWPPAGAGPLPLLLPTIDLGLLAASALAMFASTVAINRGRRGATLWTLALALVLDAAVLVLRWLQLEALPFRWDDHAYGSLVWTMTGFHFMHVASAVLGTAVVWWLAWVGHWTRERQLGSNIDAMYWYFVSALWVPLYAAIYLTPRVLG</sequence>
<dbReference type="GO" id="GO:0019646">
    <property type="term" value="P:aerobic electron transport chain"/>
    <property type="evidence" value="ECO:0007669"/>
    <property type="project" value="InterPro"/>
</dbReference>
<accession>A0A0K8P0L0</accession>
<keyword evidence="11" id="KW-1185">Reference proteome</keyword>
<evidence type="ECO:0000256" key="5">
    <source>
        <dbReference type="ARBA" id="ARBA00022989"/>
    </source>
</evidence>
<evidence type="ECO:0000256" key="2">
    <source>
        <dbReference type="ARBA" id="ARBA00010581"/>
    </source>
</evidence>
<evidence type="ECO:0000256" key="7">
    <source>
        <dbReference type="RuleBase" id="RU003376"/>
    </source>
</evidence>
<protein>
    <submittedName>
        <fullName evidence="10">Cytochrome c oxidase, polypeptide III</fullName>
        <ecNumber evidence="10">1.9.3.1</ecNumber>
    </submittedName>
</protein>
<comment type="subcellular location">
    <subcellularLocation>
        <location evidence="1 7">Cell membrane</location>
        <topology evidence="1 7">Multi-pass membrane protein</topology>
    </subcellularLocation>
</comment>
<feature type="transmembrane region" description="Helical" evidence="8">
    <location>
        <begin position="147"/>
        <end position="170"/>
    </location>
</feature>
<dbReference type="SUPFAM" id="SSF81452">
    <property type="entry name" value="Cytochrome c oxidase subunit III-like"/>
    <property type="match status" value="1"/>
</dbReference>
<reference evidence="10 11" key="2">
    <citation type="journal article" date="2016" name="Science">
        <title>A bacterium that degrades and assimilates poly(ethylene terephthalate).</title>
        <authorList>
            <person name="Yoshida S."/>
            <person name="Hiraga K."/>
            <person name="Takehana T."/>
            <person name="Taniguchi I."/>
            <person name="Yamaji H."/>
            <person name="Maeda Y."/>
            <person name="Toyohara K."/>
            <person name="Miyamoto K."/>
            <person name="Kimura Y."/>
            <person name="Oda K."/>
        </authorList>
    </citation>
    <scope>NUCLEOTIDE SEQUENCE [LARGE SCALE GENOMIC DNA]</scope>
    <source>
        <strain evidence="11">NBRC 110686 / TISTR 2288 / 201-F6</strain>
    </source>
</reference>
<feature type="transmembrane region" description="Helical" evidence="8">
    <location>
        <begin position="27"/>
        <end position="54"/>
    </location>
</feature>
<organism evidence="10 11">
    <name type="scientific">Piscinibacter sakaiensis</name>
    <name type="common">Ideonella sakaiensis</name>
    <dbReference type="NCBI Taxonomy" id="1547922"/>
    <lineage>
        <taxon>Bacteria</taxon>
        <taxon>Pseudomonadati</taxon>
        <taxon>Pseudomonadota</taxon>
        <taxon>Betaproteobacteria</taxon>
        <taxon>Burkholderiales</taxon>
        <taxon>Sphaerotilaceae</taxon>
        <taxon>Piscinibacter</taxon>
    </lineage>
</organism>
<comment type="similarity">
    <text evidence="2 7">Belongs to the cytochrome c oxidase subunit 3 family.</text>
</comment>
<dbReference type="GO" id="GO:0004129">
    <property type="term" value="F:cytochrome-c oxidase activity"/>
    <property type="evidence" value="ECO:0007669"/>
    <property type="project" value="InterPro"/>
</dbReference>
<dbReference type="PROSITE" id="PS50253">
    <property type="entry name" value="COX3"/>
    <property type="match status" value="1"/>
</dbReference>
<dbReference type="InterPro" id="IPR013833">
    <property type="entry name" value="Cyt_c_oxidase_su3_a-hlx"/>
</dbReference>
<evidence type="ECO:0000256" key="3">
    <source>
        <dbReference type="ARBA" id="ARBA00022475"/>
    </source>
</evidence>
<dbReference type="InterPro" id="IPR000298">
    <property type="entry name" value="Cyt_c_oxidase-like_su3"/>
</dbReference>
<dbReference type="EMBL" id="BBYR01000032">
    <property type="protein sequence ID" value="GAP36158.1"/>
    <property type="molecule type" value="Genomic_DNA"/>
</dbReference>
<feature type="transmembrane region" description="Helical" evidence="8">
    <location>
        <begin position="74"/>
        <end position="93"/>
    </location>
</feature>
<dbReference type="InterPro" id="IPR035973">
    <property type="entry name" value="Cyt_c_oxidase_su3-like_sf"/>
</dbReference>
<keyword evidence="4 7" id="KW-0812">Transmembrane</keyword>
<dbReference type="Gene3D" id="1.20.120.80">
    <property type="entry name" value="Cytochrome c oxidase, subunit III, four-helix bundle"/>
    <property type="match status" value="1"/>
</dbReference>
<dbReference type="CDD" id="cd00386">
    <property type="entry name" value="Heme_Cu_Oxidase_III_like"/>
    <property type="match status" value="1"/>
</dbReference>
<keyword evidence="3" id="KW-1003">Cell membrane</keyword>
<evidence type="ECO:0000256" key="4">
    <source>
        <dbReference type="ARBA" id="ARBA00022692"/>
    </source>
</evidence>
<dbReference type="InterPro" id="IPR024791">
    <property type="entry name" value="Cyt_c/ubiquinol_Oxase_su3"/>
</dbReference>
<evidence type="ECO:0000313" key="10">
    <source>
        <dbReference type="EMBL" id="GAP36158.1"/>
    </source>
</evidence>
<dbReference type="EC" id="1.9.3.1" evidence="10"/>
<dbReference type="Pfam" id="PF00510">
    <property type="entry name" value="COX3"/>
    <property type="match status" value="1"/>
</dbReference>
<dbReference type="PANTHER" id="PTHR11403">
    <property type="entry name" value="CYTOCHROME C OXIDASE SUBUNIT III"/>
    <property type="match status" value="1"/>
</dbReference>
<dbReference type="GO" id="GO:0005886">
    <property type="term" value="C:plasma membrane"/>
    <property type="evidence" value="ECO:0007669"/>
    <property type="project" value="UniProtKB-SubCell"/>
</dbReference>
<dbReference type="Proteomes" id="UP000037660">
    <property type="component" value="Unassembled WGS sequence"/>
</dbReference>
<evidence type="ECO:0000256" key="1">
    <source>
        <dbReference type="ARBA" id="ARBA00004651"/>
    </source>
</evidence>
<keyword evidence="5 8" id="KW-1133">Transmembrane helix</keyword>
<gene>
    <name evidence="10" type="ORF">ISF6_1998</name>
</gene>
<feature type="domain" description="Heme-copper oxidase subunit III family profile" evidence="9">
    <location>
        <begin position="1"/>
        <end position="203"/>
    </location>
</feature>
<keyword evidence="6 8" id="KW-0472">Membrane</keyword>
<dbReference type="GO" id="GO:0016491">
    <property type="term" value="F:oxidoreductase activity"/>
    <property type="evidence" value="ECO:0007669"/>
    <property type="project" value="UniProtKB-KW"/>
</dbReference>
<dbReference type="PANTHER" id="PTHR11403:SF2">
    <property type="entry name" value="CYTOCHROME BO(3) UBIQUINOL OXIDASE SUBUNIT 3"/>
    <property type="match status" value="1"/>
</dbReference>
<dbReference type="RefSeq" id="WP_054020165.1">
    <property type="nucleotide sequence ID" value="NZ_BBYR01000032.1"/>
</dbReference>
<reference evidence="11" key="1">
    <citation type="submission" date="2015-07" db="EMBL/GenBank/DDBJ databases">
        <title>Discovery of a poly(ethylene terephthalate assimilation.</title>
        <authorList>
            <person name="Yoshida S."/>
            <person name="Hiraga K."/>
            <person name="Takehana T."/>
            <person name="Taniguchi I."/>
            <person name="Yamaji H."/>
            <person name="Maeda Y."/>
            <person name="Toyohara K."/>
            <person name="Miyamoto K."/>
            <person name="Kimura Y."/>
            <person name="Oda K."/>
        </authorList>
    </citation>
    <scope>NUCLEOTIDE SEQUENCE [LARGE SCALE GENOMIC DNA]</scope>
    <source>
        <strain evidence="11">NBRC 110686 / TISTR 2288 / 201-F6</strain>
    </source>
</reference>
<feature type="transmembrane region" description="Helical" evidence="8">
    <location>
        <begin position="182"/>
        <end position="200"/>
    </location>
</feature>